<evidence type="ECO:0000313" key="4">
    <source>
        <dbReference type="Proteomes" id="UP000240883"/>
    </source>
</evidence>
<evidence type="ECO:0000256" key="2">
    <source>
        <dbReference type="SAM" id="Phobius"/>
    </source>
</evidence>
<reference evidence="3 4" key="1">
    <citation type="journal article" date="2018" name="Front. Microbiol.">
        <title>Genome-Wide Analysis of Corynespora cassiicola Leaf Fall Disease Putative Effectors.</title>
        <authorList>
            <person name="Lopez D."/>
            <person name="Ribeiro S."/>
            <person name="Label P."/>
            <person name="Fumanal B."/>
            <person name="Venisse J.S."/>
            <person name="Kohler A."/>
            <person name="de Oliveira R.R."/>
            <person name="Labutti K."/>
            <person name="Lipzen A."/>
            <person name="Lail K."/>
            <person name="Bauer D."/>
            <person name="Ohm R.A."/>
            <person name="Barry K.W."/>
            <person name="Spatafora J."/>
            <person name="Grigoriev I.V."/>
            <person name="Martin F.M."/>
            <person name="Pujade-Renaud V."/>
        </authorList>
    </citation>
    <scope>NUCLEOTIDE SEQUENCE [LARGE SCALE GENOMIC DNA]</scope>
    <source>
        <strain evidence="3 4">Philippines</strain>
    </source>
</reference>
<keyword evidence="4" id="KW-1185">Reference proteome</keyword>
<proteinExistence type="predicted"/>
<dbReference type="AlphaFoldDB" id="A0A2T2PAX2"/>
<name>A0A2T2PAX2_CORCC</name>
<sequence length="200" mass="22190">MVKRSLAVTLPGLTFAAHALVVSILALRVPFFNEDDIGDFEAWFSGYNLAAAGASVIGLLGAVRMNYTLISAYTLVHLTTLLLTTFILLNVVLPLDLNTIVPLLPSWKFDVNDICLEIDDGLGWDDDWLQQCRKNFTYVKVGLGCFGLTLVAAQWWALVSVWRWGRQMQGHGSTESRTDVEKAPRPEEAESLYMGLEPKA</sequence>
<evidence type="ECO:0000313" key="3">
    <source>
        <dbReference type="EMBL" id="PSN74805.1"/>
    </source>
</evidence>
<protein>
    <submittedName>
        <fullName evidence="3">Uncharacterized protein</fullName>
    </submittedName>
</protein>
<feature type="region of interest" description="Disordered" evidence="1">
    <location>
        <begin position="170"/>
        <end position="200"/>
    </location>
</feature>
<keyword evidence="2" id="KW-1133">Transmembrane helix</keyword>
<feature type="transmembrane region" description="Helical" evidence="2">
    <location>
        <begin position="42"/>
        <end position="63"/>
    </location>
</feature>
<accession>A0A2T2PAX2</accession>
<keyword evidence="2" id="KW-0812">Transmembrane</keyword>
<feature type="transmembrane region" description="Helical" evidence="2">
    <location>
        <begin position="75"/>
        <end position="95"/>
    </location>
</feature>
<gene>
    <name evidence="3" type="ORF">BS50DRAFT_643314</name>
</gene>
<organism evidence="3 4">
    <name type="scientific">Corynespora cassiicola Philippines</name>
    <dbReference type="NCBI Taxonomy" id="1448308"/>
    <lineage>
        <taxon>Eukaryota</taxon>
        <taxon>Fungi</taxon>
        <taxon>Dikarya</taxon>
        <taxon>Ascomycota</taxon>
        <taxon>Pezizomycotina</taxon>
        <taxon>Dothideomycetes</taxon>
        <taxon>Pleosporomycetidae</taxon>
        <taxon>Pleosporales</taxon>
        <taxon>Corynesporascaceae</taxon>
        <taxon>Corynespora</taxon>
    </lineage>
</organism>
<feature type="transmembrane region" description="Helical" evidence="2">
    <location>
        <begin position="138"/>
        <end position="159"/>
    </location>
</feature>
<keyword evidence="2" id="KW-0472">Membrane</keyword>
<dbReference type="OrthoDB" id="3765137at2759"/>
<dbReference type="EMBL" id="KZ678128">
    <property type="protein sequence ID" value="PSN74805.1"/>
    <property type="molecule type" value="Genomic_DNA"/>
</dbReference>
<evidence type="ECO:0000256" key="1">
    <source>
        <dbReference type="SAM" id="MobiDB-lite"/>
    </source>
</evidence>
<feature type="compositionally biased region" description="Basic and acidic residues" evidence="1">
    <location>
        <begin position="174"/>
        <end position="188"/>
    </location>
</feature>
<dbReference type="Proteomes" id="UP000240883">
    <property type="component" value="Unassembled WGS sequence"/>
</dbReference>